<dbReference type="SUPFAM" id="SSF55486">
    <property type="entry name" value="Metalloproteases ('zincins'), catalytic domain"/>
    <property type="match status" value="2"/>
</dbReference>
<evidence type="ECO:0000259" key="3">
    <source>
        <dbReference type="Pfam" id="PF11350"/>
    </source>
</evidence>
<proteinExistence type="predicted"/>
<feature type="signal peptide" evidence="2">
    <location>
        <begin position="1"/>
        <end position="41"/>
    </location>
</feature>
<dbReference type="InterPro" id="IPR022603">
    <property type="entry name" value="DUF3152"/>
</dbReference>
<feature type="domain" description="DUF3152" evidence="3">
    <location>
        <begin position="253"/>
        <end position="376"/>
    </location>
</feature>
<comment type="caution">
    <text evidence="4">The sequence shown here is derived from an EMBL/GenBank/DDBJ whole genome shotgun (WGS) entry which is preliminary data.</text>
</comment>
<evidence type="ECO:0000256" key="1">
    <source>
        <dbReference type="SAM" id="MobiDB-lite"/>
    </source>
</evidence>
<evidence type="ECO:0000313" key="4">
    <source>
        <dbReference type="EMBL" id="GAA4678128.1"/>
    </source>
</evidence>
<dbReference type="RefSeq" id="WP_345264073.1">
    <property type="nucleotide sequence ID" value="NZ_BAABIM010000001.1"/>
</dbReference>
<dbReference type="Proteomes" id="UP001500621">
    <property type="component" value="Unassembled WGS sequence"/>
</dbReference>
<dbReference type="EMBL" id="BAABIM010000001">
    <property type="protein sequence ID" value="GAA4678128.1"/>
    <property type="molecule type" value="Genomic_DNA"/>
</dbReference>
<organism evidence="4 5">
    <name type="scientific">Nocardioides nanhaiensis</name>
    <dbReference type="NCBI Taxonomy" id="1476871"/>
    <lineage>
        <taxon>Bacteria</taxon>
        <taxon>Bacillati</taxon>
        <taxon>Actinomycetota</taxon>
        <taxon>Actinomycetes</taxon>
        <taxon>Propionibacteriales</taxon>
        <taxon>Nocardioidaceae</taxon>
        <taxon>Nocardioides</taxon>
    </lineage>
</organism>
<gene>
    <name evidence="4" type="ORF">GCM10023226_14230</name>
</gene>
<evidence type="ECO:0000313" key="5">
    <source>
        <dbReference type="Proteomes" id="UP001500621"/>
    </source>
</evidence>
<reference evidence="5" key="1">
    <citation type="journal article" date="2019" name="Int. J. Syst. Evol. Microbiol.">
        <title>The Global Catalogue of Microorganisms (GCM) 10K type strain sequencing project: providing services to taxonomists for standard genome sequencing and annotation.</title>
        <authorList>
            <consortium name="The Broad Institute Genomics Platform"/>
            <consortium name="The Broad Institute Genome Sequencing Center for Infectious Disease"/>
            <person name="Wu L."/>
            <person name="Ma J."/>
        </authorList>
    </citation>
    <scope>NUCLEOTIDE SEQUENCE [LARGE SCALE GENOMIC DNA]</scope>
    <source>
        <strain evidence="5">JCM 18127</strain>
    </source>
</reference>
<feature type="region of interest" description="Disordered" evidence="1">
    <location>
        <begin position="117"/>
        <end position="137"/>
    </location>
</feature>
<dbReference type="Pfam" id="PF11350">
    <property type="entry name" value="DUF3152"/>
    <property type="match status" value="1"/>
</dbReference>
<keyword evidence="2" id="KW-0732">Signal</keyword>
<sequence length="389" mass="41980">MTRPSHRSPRVRHPLRARLARLAALVVLLGGLAAVTTAAQAAAPVNTAPPTVSGTPAVDGRLVASPGAWSPSPSGRPLGYAYRWLRDGDPIRGAVERSYRPGVADQGARLTVRVTATDPSDPGAGSGVAESAPTARVQRGTMTNRRPPVVIGEQRYERTLRVTAGRWSTTPTRLRYQWLRAGKPIRGATGARYRLGVDDVGQRVRVLVTATAPGYTRGTARSARTGPVDHRVGVRRVATYSIVTRGRIGVSVREFARQAAETFADPRGWRGGGVAFRRVPRGGGFTLVLAEASTVPSFSSGCSAEYSCRVGRFVIINQTRWRLATAPWRAAGGSLREYRHMVVNHEVGHWLGRGHAGCSGRGRLAPVMMQQSKGLDGCRFNPWPLRSEY</sequence>
<feature type="chain" id="PRO_5045555889" description="DUF3152 domain-containing protein" evidence="2">
    <location>
        <begin position="42"/>
        <end position="389"/>
    </location>
</feature>
<protein>
    <recommendedName>
        <fullName evidence="3">DUF3152 domain-containing protein</fullName>
    </recommendedName>
</protein>
<dbReference type="Gene3D" id="2.60.40.2700">
    <property type="match status" value="2"/>
</dbReference>
<name>A0ABP8W3B9_9ACTN</name>
<evidence type="ECO:0000256" key="2">
    <source>
        <dbReference type="SAM" id="SignalP"/>
    </source>
</evidence>
<accession>A0ABP8W3B9</accession>
<keyword evidence="5" id="KW-1185">Reference proteome</keyword>